<evidence type="ECO:0000313" key="2">
    <source>
        <dbReference type="Proteomes" id="UP000051802"/>
    </source>
</evidence>
<evidence type="ECO:0008006" key="3">
    <source>
        <dbReference type="Google" id="ProtNLM"/>
    </source>
</evidence>
<sequence length="65" mass="7182">MSDLQHFVDIPCPYCGEWIGIVVDGSVDQQSYVEDCQVCCRPIQIHVSVGEDGEPEVRALSQDEG</sequence>
<dbReference type="STRING" id="676599.ARC20_15560"/>
<keyword evidence="2" id="KW-1185">Reference proteome</keyword>
<accession>A0A0Q9ZYP9</accession>
<dbReference type="InterPro" id="IPR025990">
    <property type="entry name" value="zinc_ribbon_bacterial"/>
</dbReference>
<dbReference type="EMBL" id="LLXU01000126">
    <property type="protein sequence ID" value="KRG38054.1"/>
    <property type="molecule type" value="Genomic_DNA"/>
</dbReference>
<dbReference type="Pfam" id="PF14255">
    <property type="entry name" value="Zn_ribbon_21"/>
    <property type="match status" value="1"/>
</dbReference>
<dbReference type="OrthoDB" id="9814566at2"/>
<gene>
    <name evidence="1" type="ORF">ARC20_15560</name>
</gene>
<dbReference type="Proteomes" id="UP000051802">
    <property type="component" value="Unassembled WGS sequence"/>
</dbReference>
<dbReference type="RefSeq" id="WP_057648935.1">
    <property type="nucleotide sequence ID" value="NZ_LLXU01000126.1"/>
</dbReference>
<proteinExistence type="predicted"/>
<organism evidence="1 2">
    <name type="scientific">Stenotrophomonas panacihumi</name>
    <dbReference type="NCBI Taxonomy" id="676599"/>
    <lineage>
        <taxon>Bacteria</taxon>
        <taxon>Pseudomonadati</taxon>
        <taxon>Pseudomonadota</taxon>
        <taxon>Gammaproteobacteria</taxon>
        <taxon>Lysobacterales</taxon>
        <taxon>Lysobacteraceae</taxon>
        <taxon>Stenotrophomonas</taxon>
    </lineage>
</organism>
<protein>
    <recommendedName>
        <fullName evidence="3">CPXCG motif-containing cysteine-rich protein</fullName>
    </recommendedName>
</protein>
<evidence type="ECO:0000313" key="1">
    <source>
        <dbReference type="EMBL" id="KRG38054.1"/>
    </source>
</evidence>
<reference evidence="1 2" key="1">
    <citation type="submission" date="2015-10" db="EMBL/GenBank/DDBJ databases">
        <title>Genome sequencing and analysis of members of genus Stenotrophomonas.</title>
        <authorList>
            <person name="Patil P.P."/>
            <person name="Midha S."/>
            <person name="Patil P.B."/>
        </authorList>
    </citation>
    <scope>NUCLEOTIDE SEQUENCE [LARGE SCALE GENOMIC DNA]</scope>
    <source>
        <strain evidence="1 2">JCM 16536</strain>
    </source>
</reference>
<comment type="caution">
    <text evidence="1">The sequence shown here is derived from an EMBL/GenBank/DDBJ whole genome shotgun (WGS) entry which is preliminary data.</text>
</comment>
<name>A0A0Q9ZYP9_9GAMM</name>
<dbReference type="PIRSF" id="PIRSF037225">
    <property type="entry name" value="UCP037225"/>
    <property type="match status" value="1"/>
</dbReference>
<dbReference type="AlphaFoldDB" id="A0A0Q9ZYP9"/>
<dbReference type="InterPro" id="IPR017143">
    <property type="entry name" value="UCP037225"/>
</dbReference>